<organism evidence="2 3">
    <name type="scientific">Parasponia andersonii</name>
    <name type="common">Sponia andersonii</name>
    <dbReference type="NCBI Taxonomy" id="3476"/>
    <lineage>
        <taxon>Eukaryota</taxon>
        <taxon>Viridiplantae</taxon>
        <taxon>Streptophyta</taxon>
        <taxon>Embryophyta</taxon>
        <taxon>Tracheophyta</taxon>
        <taxon>Spermatophyta</taxon>
        <taxon>Magnoliopsida</taxon>
        <taxon>eudicotyledons</taxon>
        <taxon>Gunneridae</taxon>
        <taxon>Pentapetalae</taxon>
        <taxon>rosids</taxon>
        <taxon>fabids</taxon>
        <taxon>Rosales</taxon>
        <taxon>Cannabaceae</taxon>
        <taxon>Parasponia</taxon>
    </lineage>
</organism>
<accession>A0A2P5AL20</accession>
<feature type="compositionally biased region" description="Polar residues" evidence="1">
    <location>
        <begin position="1"/>
        <end position="24"/>
    </location>
</feature>
<gene>
    <name evidence="2" type="ORF">PanWU01x14_322170</name>
</gene>
<dbReference type="AlphaFoldDB" id="A0A2P5AL20"/>
<protein>
    <submittedName>
        <fullName evidence="2">Uncharacterized protein</fullName>
    </submittedName>
</protein>
<feature type="region of interest" description="Disordered" evidence="1">
    <location>
        <begin position="1"/>
        <end position="31"/>
    </location>
</feature>
<evidence type="ECO:0000313" key="2">
    <source>
        <dbReference type="EMBL" id="PON37239.1"/>
    </source>
</evidence>
<sequence length="122" mass="13962">MASEQGSDNGTAQPNPSKQPVENSLQATQQQMLQMQREMHEMFIHLQAQVDEVSARRNNSGHSHQQSNFQQAQGTIIPRVVRLDFPRYDGTDDPITWIDRAEQFFEFHKTPANEKVALAAYH</sequence>
<evidence type="ECO:0000313" key="3">
    <source>
        <dbReference type="Proteomes" id="UP000237105"/>
    </source>
</evidence>
<dbReference type="Proteomes" id="UP000237105">
    <property type="component" value="Unassembled WGS sequence"/>
</dbReference>
<reference evidence="3" key="1">
    <citation type="submission" date="2016-06" db="EMBL/GenBank/DDBJ databases">
        <title>Parallel loss of symbiosis genes in relatives of nitrogen-fixing non-legume Parasponia.</title>
        <authorList>
            <person name="Van Velzen R."/>
            <person name="Holmer R."/>
            <person name="Bu F."/>
            <person name="Rutten L."/>
            <person name="Van Zeijl A."/>
            <person name="Liu W."/>
            <person name="Santuari L."/>
            <person name="Cao Q."/>
            <person name="Sharma T."/>
            <person name="Shen D."/>
            <person name="Roswanjaya Y."/>
            <person name="Wardhani T."/>
            <person name="Kalhor M.S."/>
            <person name="Jansen J."/>
            <person name="Van den Hoogen J."/>
            <person name="Gungor B."/>
            <person name="Hartog M."/>
            <person name="Hontelez J."/>
            <person name="Verver J."/>
            <person name="Yang W.-C."/>
            <person name="Schijlen E."/>
            <person name="Repin R."/>
            <person name="Schilthuizen M."/>
            <person name="Schranz E."/>
            <person name="Heidstra R."/>
            <person name="Miyata K."/>
            <person name="Fedorova E."/>
            <person name="Kohlen W."/>
            <person name="Bisseling T."/>
            <person name="Smit S."/>
            <person name="Geurts R."/>
        </authorList>
    </citation>
    <scope>NUCLEOTIDE SEQUENCE [LARGE SCALE GENOMIC DNA]</scope>
    <source>
        <strain evidence="3">cv. WU1-14</strain>
    </source>
</reference>
<name>A0A2P5AL20_PARAD</name>
<feature type="region of interest" description="Disordered" evidence="1">
    <location>
        <begin position="54"/>
        <end position="73"/>
    </location>
</feature>
<evidence type="ECO:0000256" key="1">
    <source>
        <dbReference type="SAM" id="MobiDB-lite"/>
    </source>
</evidence>
<comment type="caution">
    <text evidence="2">The sequence shown here is derived from an EMBL/GenBank/DDBJ whole genome shotgun (WGS) entry which is preliminary data.</text>
</comment>
<dbReference type="OrthoDB" id="1194039at2759"/>
<proteinExistence type="predicted"/>
<dbReference type="EMBL" id="JXTB01000538">
    <property type="protein sequence ID" value="PON37239.1"/>
    <property type="molecule type" value="Genomic_DNA"/>
</dbReference>
<feature type="compositionally biased region" description="Polar residues" evidence="1">
    <location>
        <begin position="56"/>
        <end position="73"/>
    </location>
</feature>
<keyword evidence="3" id="KW-1185">Reference proteome</keyword>